<comment type="function">
    <text evidence="5">May act as a GTPase-activating protein for Rab family protein(s). May play a role in the cell cycle and differentiation of various tissues. Involved in the trafficking and translocation of GLUT4-containing vesicles and insulin-stimulated glucose uptake into cells.</text>
</comment>
<keyword evidence="3" id="KW-0597">Phosphoprotein</keyword>
<keyword evidence="7" id="KW-0175">Coiled coil</keyword>
<evidence type="ECO:0000256" key="8">
    <source>
        <dbReference type="SAM" id="MobiDB-lite"/>
    </source>
</evidence>
<keyword evidence="4" id="KW-0539">Nucleus</keyword>
<feature type="domain" description="Rab-GAP TBC" evidence="10">
    <location>
        <begin position="819"/>
        <end position="1013"/>
    </location>
</feature>
<dbReference type="Pfam" id="PF00640">
    <property type="entry name" value="PID"/>
    <property type="match status" value="1"/>
</dbReference>
<evidence type="ECO:0007829" key="14">
    <source>
        <dbReference type="PeptideAtlas" id="A0A5G2RN68"/>
    </source>
</evidence>
<feature type="coiled-coil region" evidence="7">
    <location>
        <begin position="1099"/>
        <end position="1147"/>
    </location>
</feature>
<dbReference type="CDD" id="cd01269">
    <property type="entry name" value="PTB_TBC1D1_like"/>
    <property type="match status" value="1"/>
</dbReference>
<dbReference type="GO" id="GO:0005634">
    <property type="term" value="C:nucleus"/>
    <property type="evidence" value="ECO:0007669"/>
    <property type="project" value="UniProtKB-SubCell"/>
</dbReference>
<evidence type="ECO:0000313" key="12">
    <source>
        <dbReference type="Proteomes" id="UP000008227"/>
    </source>
</evidence>
<dbReference type="Gene3D" id="1.10.8.270">
    <property type="entry name" value="putative rabgap domain of human tbc1 domain family member 14 like domains"/>
    <property type="match status" value="1"/>
</dbReference>
<organism evidence="11 12">
    <name type="scientific">Sus scrofa</name>
    <name type="common">Pig</name>
    <dbReference type="NCBI Taxonomy" id="9823"/>
    <lineage>
        <taxon>Eukaryota</taxon>
        <taxon>Metazoa</taxon>
        <taxon>Chordata</taxon>
        <taxon>Craniata</taxon>
        <taxon>Vertebrata</taxon>
        <taxon>Euteleostomi</taxon>
        <taxon>Mammalia</taxon>
        <taxon>Eutheria</taxon>
        <taxon>Laurasiatheria</taxon>
        <taxon>Artiodactyla</taxon>
        <taxon>Suina</taxon>
        <taxon>Suidae</taxon>
        <taxon>Sus</taxon>
    </lineage>
</organism>
<evidence type="ECO:0000259" key="9">
    <source>
        <dbReference type="PROSITE" id="PS01179"/>
    </source>
</evidence>
<keyword evidence="14" id="KW-1267">Proteomics identification</keyword>
<dbReference type="ExpressionAtlas" id="A0A5G2RN68">
    <property type="expression patterns" value="baseline and differential"/>
</dbReference>
<reference evidence="12" key="1">
    <citation type="submission" date="2009-11" db="EMBL/GenBank/DDBJ databases">
        <authorList>
            <consortium name="Porcine genome sequencing project"/>
        </authorList>
    </citation>
    <scope>NUCLEOTIDE SEQUENCE [LARGE SCALE GENOMIC DNA]</scope>
    <source>
        <strain evidence="12">Duroc</strain>
    </source>
</reference>
<dbReference type="Ensembl" id="ENSSSCT00000081837.2">
    <property type="protein sequence ID" value="ENSSSCP00000074210.2"/>
    <property type="gene ID" value="ENSSSCG00000028983.4"/>
</dbReference>
<dbReference type="Pfam" id="PF00566">
    <property type="entry name" value="RabGAP-TBC"/>
    <property type="match status" value="1"/>
</dbReference>
<evidence type="ECO:0000256" key="5">
    <source>
        <dbReference type="ARBA" id="ARBA00055418"/>
    </source>
</evidence>
<reference evidence="11" key="4">
    <citation type="submission" date="2025-09" db="UniProtKB">
        <authorList>
            <consortium name="Ensembl"/>
        </authorList>
    </citation>
    <scope>IDENTIFICATION</scope>
</reference>
<dbReference type="FunFam" id="1.10.472.80:FF:000003">
    <property type="entry name" value="Putative TBC1 domain family member 1"/>
    <property type="match status" value="1"/>
</dbReference>
<dbReference type="CDD" id="cd00934">
    <property type="entry name" value="PTB"/>
    <property type="match status" value="1"/>
</dbReference>
<dbReference type="VGNC" id="VGNC:93758">
    <property type="gene designation" value="TBC1D1"/>
</dbReference>
<feature type="region of interest" description="Disordered" evidence="8">
    <location>
        <begin position="697"/>
        <end position="734"/>
    </location>
</feature>
<dbReference type="InterPro" id="IPR006020">
    <property type="entry name" value="PTB/PI_dom"/>
</dbReference>
<evidence type="ECO:0000256" key="3">
    <source>
        <dbReference type="ARBA" id="ARBA00022553"/>
    </source>
</evidence>
<dbReference type="SMART" id="SM00462">
    <property type="entry name" value="PTB"/>
    <property type="match status" value="2"/>
</dbReference>
<evidence type="ECO:0000313" key="13">
    <source>
        <dbReference type="VGNC" id="VGNC:93758"/>
    </source>
</evidence>
<dbReference type="PANTHER" id="PTHR47219">
    <property type="entry name" value="RAB GTPASE-ACTIVATING PROTEIN 1-LIKE"/>
    <property type="match status" value="1"/>
</dbReference>
<evidence type="ECO:0000256" key="7">
    <source>
        <dbReference type="SAM" id="Coils"/>
    </source>
</evidence>
<dbReference type="PANTHER" id="PTHR47219:SF18">
    <property type="entry name" value="TBC1 DOMAIN FAMILY MEMBER 1 ISOFORM X1"/>
    <property type="match status" value="1"/>
</dbReference>
<evidence type="ECO:0000256" key="1">
    <source>
        <dbReference type="ARBA" id="ARBA00004123"/>
    </source>
</evidence>
<comment type="subcellular location">
    <subcellularLocation>
        <location evidence="1">Nucleus</location>
    </subcellularLocation>
</comment>
<dbReference type="SMART" id="SM00164">
    <property type="entry name" value="TBC"/>
    <property type="match status" value="1"/>
</dbReference>
<feature type="compositionally biased region" description="Low complexity" evidence="8">
    <location>
        <begin position="544"/>
        <end position="561"/>
    </location>
</feature>
<feature type="region of interest" description="Disordered" evidence="8">
    <location>
        <begin position="534"/>
        <end position="569"/>
    </location>
</feature>
<dbReference type="Gene3D" id="1.10.10.2750">
    <property type="match status" value="1"/>
</dbReference>
<dbReference type="PROSITE" id="PS01179">
    <property type="entry name" value="PID"/>
    <property type="match status" value="1"/>
</dbReference>
<gene>
    <name evidence="11 13" type="primary">TBC1D1</name>
</gene>
<dbReference type="InterPro" id="IPR021785">
    <property type="entry name" value="DUF3350"/>
</dbReference>
<dbReference type="FunFam" id="2.30.29.30:FF:000076">
    <property type="entry name" value="TBC1 domain family member 4 isoform X1"/>
    <property type="match status" value="1"/>
</dbReference>
<feature type="region of interest" description="Disordered" evidence="8">
    <location>
        <begin position="210"/>
        <end position="234"/>
    </location>
</feature>
<feature type="region of interest" description="Disordered" evidence="8">
    <location>
        <begin position="1168"/>
        <end position="1187"/>
    </location>
</feature>
<dbReference type="InterPro" id="IPR050302">
    <property type="entry name" value="Rab_GAP_TBC_domain"/>
</dbReference>
<feature type="compositionally biased region" description="Basic and acidic residues" evidence="8">
    <location>
        <begin position="651"/>
        <end position="664"/>
    </location>
</feature>
<keyword evidence="2" id="KW-0343">GTPase activation</keyword>
<proteinExistence type="evidence at protein level"/>
<accession>A0A5G2RN68</accession>
<dbReference type="Bgee" id="ENSSSCG00000028983">
    <property type="expression patterns" value="Expressed in oocyte and 43 other cell types or tissues"/>
</dbReference>
<dbReference type="FunFam" id="1.10.10.2750:FF:000001">
    <property type="entry name" value="TBC1 domain family member 1 isoform X2"/>
    <property type="match status" value="1"/>
</dbReference>
<evidence type="ECO:0000256" key="6">
    <source>
        <dbReference type="ARBA" id="ARBA00072011"/>
    </source>
</evidence>
<dbReference type="GO" id="GO:0005096">
    <property type="term" value="F:GTPase activator activity"/>
    <property type="evidence" value="ECO:0007669"/>
    <property type="project" value="UniProtKB-KW"/>
</dbReference>
<reference evidence="11" key="3">
    <citation type="submission" date="2025-08" db="UniProtKB">
        <authorList>
            <consortium name="Ensembl"/>
        </authorList>
    </citation>
    <scope>IDENTIFICATION</scope>
</reference>
<name>A0A5G2RN68_PIG</name>
<dbReference type="Proteomes" id="UP000008227">
    <property type="component" value="Chromosome 8"/>
</dbReference>
<dbReference type="Gene3D" id="1.10.472.80">
    <property type="entry name" value="Ypt/Rab-GAP domain of gyp1p, domain 3"/>
    <property type="match status" value="1"/>
</dbReference>
<dbReference type="AlphaFoldDB" id="A0A5G2RN68"/>
<dbReference type="FunFam" id="1.10.8.270:FF:000001">
    <property type="entry name" value="TBC1 domain family member 1"/>
    <property type="match status" value="1"/>
</dbReference>
<evidence type="ECO:0000256" key="2">
    <source>
        <dbReference type="ARBA" id="ARBA00022468"/>
    </source>
</evidence>
<dbReference type="FunFam" id="2.30.29.30:FF:000165">
    <property type="entry name" value="TBC1 domain family member 1 isoform X1"/>
    <property type="match status" value="1"/>
</dbReference>
<dbReference type="InterPro" id="IPR011993">
    <property type="entry name" value="PH-like_dom_sf"/>
</dbReference>
<evidence type="ECO:0000313" key="11">
    <source>
        <dbReference type="Ensembl" id="ENSSSCP00000074210.2"/>
    </source>
</evidence>
<evidence type="ECO:0000259" key="10">
    <source>
        <dbReference type="PROSITE" id="PS50086"/>
    </source>
</evidence>
<dbReference type="SUPFAM" id="SSF47923">
    <property type="entry name" value="Ypt/Rab-GAP domain of gyp1p"/>
    <property type="match status" value="2"/>
</dbReference>
<dbReference type="Gene3D" id="2.30.29.30">
    <property type="entry name" value="Pleckstrin-homology domain (PH domain)/Phosphotyrosine-binding domain (PTB)"/>
    <property type="match status" value="2"/>
</dbReference>
<reference evidence="11" key="2">
    <citation type="journal article" date="2020" name="Gigascience">
        <title>An improved pig reference genome sequence to enable pig genetics and genomics research.</title>
        <authorList>
            <person name="Warr A."/>
            <person name="Affara N."/>
            <person name="Aken B."/>
            <person name="Beiki H."/>
            <person name="Bickhart D.M."/>
            <person name="Billis K."/>
            <person name="Chow W."/>
            <person name="Eory L."/>
            <person name="Finlayson H.A."/>
            <person name="Flicek P."/>
            <person name="Giron C.G."/>
            <person name="Griffin D.K."/>
            <person name="Hall R."/>
            <person name="Hannum G."/>
            <person name="Hourlier T."/>
            <person name="Howe K."/>
            <person name="Hume D.A."/>
            <person name="Izuogu O."/>
            <person name="Kim K."/>
            <person name="Koren S."/>
            <person name="Liu H."/>
            <person name="Manchanda N."/>
            <person name="Martin F.J."/>
            <person name="Nonneman D.J."/>
            <person name="O'Connor R.E."/>
            <person name="Phillippy A.M."/>
            <person name="Rohrer G.A."/>
            <person name="Rosen B.D."/>
            <person name="Rund L.A."/>
            <person name="Sargent C.A."/>
            <person name="Schook L.B."/>
            <person name="Schroeder S.G."/>
            <person name="Schwartz A.S."/>
            <person name="Skinner B.M."/>
            <person name="Talbot R."/>
            <person name="Tseng E."/>
            <person name="Tuggle C.K."/>
            <person name="Watson M."/>
            <person name="Smith T.P.L."/>
            <person name="Archibald A.L."/>
        </authorList>
    </citation>
    <scope>NUCLEOTIDE SEQUENCE [LARGE SCALE GENOMIC DNA]</scope>
    <source>
        <strain evidence="11">Duroc</strain>
    </source>
</reference>
<dbReference type="SUPFAM" id="SSF50729">
    <property type="entry name" value="PH domain-like"/>
    <property type="match status" value="2"/>
</dbReference>
<dbReference type="GO" id="GO:0005737">
    <property type="term" value="C:cytoplasm"/>
    <property type="evidence" value="ECO:0007669"/>
    <property type="project" value="UniProtKB-ARBA"/>
</dbReference>
<feature type="region of interest" description="Disordered" evidence="8">
    <location>
        <begin position="583"/>
        <end position="678"/>
    </location>
</feature>
<protein>
    <recommendedName>
        <fullName evidence="6">TBC1 domain family member 1</fullName>
    </recommendedName>
</protein>
<dbReference type="GeneTree" id="ENSGT00940000157949"/>
<evidence type="ECO:0000256" key="4">
    <source>
        <dbReference type="ARBA" id="ARBA00023242"/>
    </source>
</evidence>
<dbReference type="InterPro" id="IPR035969">
    <property type="entry name" value="Rab-GAP_TBC_sf"/>
</dbReference>
<dbReference type="Pfam" id="PF11830">
    <property type="entry name" value="DUF3350"/>
    <property type="match status" value="1"/>
</dbReference>
<keyword evidence="12" id="KW-1185">Reference proteome</keyword>
<dbReference type="InterPro" id="IPR000195">
    <property type="entry name" value="Rab-GAP-TBC_dom"/>
</dbReference>
<feature type="domain" description="PID" evidence="9">
    <location>
        <begin position="292"/>
        <end position="371"/>
    </location>
</feature>
<dbReference type="PROSITE" id="PS50086">
    <property type="entry name" value="TBC_RABGAP"/>
    <property type="match status" value="1"/>
</dbReference>
<sequence>MEPITFTARKHPFPNEASVGFSLQLVGSLRVHSLTTMPMLPWVVAEVRRLSGQSSKKEPGTKQVRLCVSPSGLRCEPEPGKSQQWDPLICSSIFECKPQRVHKLIHNSHDPSYFACLIKDDAANQQSICYVFKADDQTKVPEIISSIRQAGKIARQEELRCPSELDDTFAKKFEVLFCGRVAVAHRKAPPALIDECIEGFSHVCGGFSPGSVLPPPPPPGEREPGPRPMRKSFSQPGLRSLAFRKEFQDAGLRSSSFFSSFEENDIENHLMSGHSLVQPTDIEGNRTMLFTIGQSEVYLISPDTKKIALEKNFKEISFCSQGIRHVDHFGFICRESSGAGGFHFVCYVFQCTNEALVDEIMMTLKQAFTVAAVQQTAKAPAQLCEGCPLQSLHKLCERIEGMNSSKTKLELQKHLTTLTNQEQATIFEEVQCSRVTLGNIFLASIEEAHSSPDKLRPRNEQRENELIISFLRCLYEEKQKVHVHIGEIKQASQIAAENIGSELPPSATRFRLDMLKNKAKRSLTESLESILSRGNKARGLQEHSTSLDLDSSVSSTLSSTSKEPSVCEKEALPISESAFRLLGSSDDLSSDPEGQPAEELALPSPQQGFRRRANTLSHVPAECPEPPEPARASPGPSQRKLVRYHSVSTETPHERKDFESKANHLSDSPGTPVKTRRHSWRQQIFLRVATPQKACDSSGRYEDYSDLGELPPRSPLEPVCEDGPFGPVPEEKKRTSRELRELWQKAILQQILLLRMEKENQKLQASENDLLNKRLKLDYEEITPCLKEVTTVWEKMLSTPGRSKIKFDMEKMHSAVGQGVPRHHRGEIWKFLAEQYHLKHQFPSKQQPKDTPYKELLKQLTSQQHAILIDLGRTFPTHPYFSAQLGAGQLSLYNILKAYSLLDQEVGYCQGLSFVAGILLLHMGEEEAFNMLKFLMFDMGLRKQYRPDMIILQVQMYQLSRLLHDYHRDLYNHLEEHEIGPSLYAAPWFLTVFASQFPLGFVARVFDMIFLQGSEVIFKVALSLLGSHKPLILQHENLETIVDFIKSTLPNLGLVQMEKTISQVFEMDISKQLQAYEVEYHVLQEELIDSSPLSDNQRMDKLEKTNSSLRKQNLDLLEQLQVANGRIQSLEATIEKLLTSERKLKQATLALELERSALLQTVEQLRRRTVEQGGPEPDLTLPGPAGD</sequence>